<reference evidence="7 8" key="1">
    <citation type="journal article" date="2019" name="Int. J. Syst. Evol. Microbiol.">
        <title>The Global Catalogue of Microorganisms (GCM) 10K type strain sequencing project: providing services to taxonomists for standard genome sequencing and annotation.</title>
        <authorList>
            <consortium name="The Broad Institute Genomics Platform"/>
            <consortium name="The Broad Institute Genome Sequencing Center for Infectious Disease"/>
            <person name="Wu L."/>
            <person name="Ma J."/>
        </authorList>
    </citation>
    <scope>NUCLEOTIDE SEQUENCE [LARGE SCALE GENOMIC DNA]</scope>
    <source>
        <strain evidence="7 8">XZYJT29</strain>
    </source>
</reference>
<dbReference type="CDD" id="cd06530">
    <property type="entry name" value="S26_SPase_I"/>
    <property type="match status" value="1"/>
</dbReference>
<evidence type="ECO:0000256" key="1">
    <source>
        <dbReference type="ARBA" id="ARBA00004370"/>
    </source>
</evidence>
<dbReference type="PANTHER" id="PTHR10806:SF6">
    <property type="entry name" value="SIGNAL PEPTIDASE COMPLEX CATALYTIC SUBUNIT SEC11"/>
    <property type="match status" value="1"/>
</dbReference>
<gene>
    <name evidence="7" type="ORF">ACFQMA_13690</name>
</gene>
<dbReference type="InterPro" id="IPR001733">
    <property type="entry name" value="Peptidase_S26B"/>
</dbReference>
<comment type="subcellular location">
    <subcellularLocation>
        <location evidence="1">Membrane</location>
    </subcellularLocation>
</comment>
<feature type="compositionally biased region" description="Acidic residues" evidence="5">
    <location>
        <begin position="9"/>
        <end position="25"/>
    </location>
</feature>
<feature type="transmembrane region" description="Helical" evidence="6">
    <location>
        <begin position="102"/>
        <end position="127"/>
    </location>
</feature>
<evidence type="ECO:0000313" key="7">
    <source>
        <dbReference type="EMBL" id="MFC7140871.1"/>
    </source>
</evidence>
<dbReference type="GO" id="GO:0016020">
    <property type="term" value="C:membrane"/>
    <property type="evidence" value="ECO:0007669"/>
    <property type="project" value="UniProtKB-SubCell"/>
</dbReference>
<sequence length="326" mass="33751">MSPPRDGEDPPDDGPADDPSNDATDDGPPRADDASGPDDASAGDPLAPDRSTGSGGDDGLPGESDGESDVAPNGAGGTVDAPPARRADPEPERQSGGALRTFVVDVLSSAIAVLLVGVLLFAVSGVWPPMVAVESPSMTPHMKTGDLVFVMEEQRFPGDGAIAGTGVVTAETGERTDYRKFAETGDVIVYKPDGRADKTPIIHRAMFWVNESENWYDEANKQSIGRYSKCGETPDEALPNCPAPHAGFITKGDANGIYDQAQGLSSPVKPAWVVGTAEVRIPKLGCIRLRSEGCMNGAFGFVAPSAGATSLERACLCNQSAGQAAP</sequence>
<keyword evidence="4 6" id="KW-0472">Membrane</keyword>
<evidence type="ECO:0000256" key="5">
    <source>
        <dbReference type="SAM" id="MobiDB-lite"/>
    </source>
</evidence>
<evidence type="ECO:0000313" key="8">
    <source>
        <dbReference type="Proteomes" id="UP001596432"/>
    </source>
</evidence>
<dbReference type="EMBL" id="JBHTAS010000001">
    <property type="protein sequence ID" value="MFC7140871.1"/>
    <property type="molecule type" value="Genomic_DNA"/>
</dbReference>
<dbReference type="InterPro" id="IPR019533">
    <property type="entry name" value="Peptidase_S26"/>
</dbReference>
<proteinExistence type="predicted"/>
<dbReference type="Proteomes" id="UP001596432">
    <property type="component" value="Unassembled WGS sequence"/>
</dbReference>
<name>A0ABD5Y3I1_9EURY</name>
<dbReference type="SUPFAM" id="SSF51306">
    <property type="entry name" value="LexA/Signal peptidase"/>
    <property type="match status" value="1"/>
</dbReference>
<keyword evidence="3 6" id="KW-1133">Transmembrane helix</keyword>
<dbReference type="PANTHER" id="PTHR10806">
    <property type="entry name" value="SIGNAL PEPTIDASE COMPLEX CATALYTIC SUBUNIT SEC11"/>
    <property type="match status" value="1"/>
</dbReference>
<keyword evidence="8" id="KW-1185">Reference proteome</keyword>
<keyword evidence="2 6" id="KW-0812">Transmembrane</keyword>
<accession>A0ABD5Y3I1</accession>
<comment type="caution">
    <text evidence="7">The sequence shown here is derived from an EMBL/GenBank/DDBJ whole genome shotgun (WGS) entry which is preliminary data.</text>
</comment>
<evidence type="ECO:0000256" key="4">
    <source>
        <dbReference type="ARBA" id="ARBA00023136"/>
    </source>
</evidence>
<evidence type="ECO:0000256" key="6">
    <source>
        <dbReference type="SAM" id="Phobius"/>
    </source>
</evidence>
<evidence type="ECO:0000256" key="2">
    <source>
        <dbReference type="ARBA" id="ARBA00022692"/>
    </source>
</evidence>
<evidence type="ECO:0000256" key="3">
    <source>
        <dbReference type="ARBA" id="ARBA00022989"/>
    </source>
</evidence>
<dbReference type="InterPro" id="IPR036286">
    <property type="entry name" value="LexA/Signal_pep-like_sf"/>
</dbReference>
<protein>
    <submittedName>
        <fullName evidence="7">S26 family signal peptidase</fullName>
    </submittedName>
</protein>
<dbReference type="GeneID" id="78821177"/>
<dbReference type="RefSeq" id="WP_328518160.1">
    <property type="nucleotide sequence ID" value="NZ_CP118158.1"/>
</dbReference>
<dbReference type="AlphaFoldDB" id="A0ABD5Y3I1"/>
<feature type="compositionally biased region" description="Basic and acidic residues" evidence="5">
    <location>
        <begin position="83"/>
        <end position="93"/>
    </location>
</feature>
<organism evidence="7 8">
    <name type="scientific">Halosimplex aquaticum</name>
    <dbReference type="NCBI Taxonomy" id="3026162"/>
    <lineage>
        <taxon>Archaea</taxon>
        <taxon>Methanobacteriati</taxon>
        <taxon>Methanobacteriota</taxon>
        <taxon>Stenosarchaea group</taxon>
        <taxon>Halobacteria</taxon>
        <taxon>Halobacteriales</taxon>
        <taxon>Haloarculaceae</taxon>
        <taxon>Halosimplex</taxon>
    </lineage>
</organism>
<feature type="region of interest" description="Disordered" evidence="5">
    <location>
        <begin position="1"/>
        <end position="95"/>
    </location>
</feature>